<sequence length="146" mass="16305">MCARIADVMTEDVVSAENTTSLETVAERMLRHEIGSVVITNDDVPYGIVTETDVIHASYRTGKPLSEIATKSAASHPLVTVEPEQPVRLVVERMRDERVKKLVVVAGLEVRGIVTTHDLVDHYGELTRDVREIRENRERRTGSVSK</sequence>
<protein>
    <submittedName>
        <fullName evidence="4">CBS domain-containing protein</fullName>
    </submittedName>
</protein>
<feature type="domain" description="CBS" evidence="3">
    <location>
        <begin position="9"/>
        <end position="65"/>
    </location>
</feature>
<keyword evidence="1 2" id="KW-0129">CBS domain</keyword>
<dbReference type="SUPFAM" id="SSF54631">
    <property type="entry name" value="CBS-domain pair"/>
    <property type="match status" value="1"/>
</dbReference>
<reference evidence="4 5" key="1">
    <citation type="submission" date="2018-10" db="EMBL/GenBank/DDBJ databases">
        <title>Natrarchaeobius chitinivorans gen. nov., sp. nov., and Natrarchaeobius haloalkaliphilus sp. nov., alkaliphilic, chitin-utilizing haloarchaea from hypersaline alkaline lakes.</title>
        <authorList>
            <person name="Sorokin D.Y."/>
            <person name="Elcheninov A.G."/>
            <person name="Kostrikina N.A."/>
            <person name="Bale N.J."/>
            <person name="Sinninghe Damste J.S."/>
            <person name="Khijniak T.V."/>
            <person name="Kublanov I.V."/>
            <person name="Toshchakov S.V."/>
        </authorList>
    </citation>
    <scope>NUCLEOTIDE SEQUENCE [LARGE SCALE GENOMIC DNA]</scope>
    <source>
        <strain evidence="4 5">AArcht7</strain>
    </source>
</reference>
<dbReference type="Proteomes" id="UP000281431">
    <property type="component" value="Unassembled WGS sequence"/>
</dbReference>
<evidence type="ECO:0000313" key="5">
    <source>
        <dbReference type="Proteomes" id="UP000281431"/>
    </source>
</evidence>
<evidence type="ECO:0000313" key="4">
    <source>
        <dbReference type="EMBL" id="RQH02536.1"/>
    </source>
</evidence>
<dbReference type="PANTHER" id="PTHR43080">
    <property type="entry name" value="CBS DOMAIN-CONTAINING PROTEIN CBSX3, MITOCHONDRIAL"/>
    <property type="match status" value="1"/>
</dbReference>
<accession>A0A3N6PSL5</accession>
<evidence type="ECO:0000256" key="2">
    <source>
        <dbReference type="PROSITE-ProRule" id="PRU00703"/>
    </source>
</evidence>
<dbReference type="PROSITE" id="PS51371">
    <property type="entry name" value="CBS"/>
    <property type="match status" value="2"/>
</dbReference>
<comment type="caution">
    <text evidence="4">The sequence shown here is derived from an EMBL/GenBank/DDBJ whole genome shotgun (WGS) entry which is preliminary data.</text>
</comment>
<proteinExistence type="predicted"/>
<dbReference type="AlphaFoldDB" id="A0A3N6PSL5"/>
<dbReference type="InterPro" id="IPR051257">
    <property type="entry name" value="Diverse_CBS-Domain"/>
</dbReference>
<evidence type="ECO:0000256" key="1">
    <source>
        <dbReference type="ARBA" id="ARBA00023122"/>
    </source>
</evidence>
<keyword evidence="5" id="KW-1185">Reference proteome</keyword>
<dbReference type="Gene3D" id="3.10.580.10">
    <property type="entry name" value="CBS-domain"/>
    <property type="match status" value="1"/>
</dbReference>
<name>A0A3N6PSL5_NATCH</name>
<dbReference type="InterPro" id="IPR000644">
    <property type="entry name" value="CBS_dom"/>
</dbReference>
<dbReference type="CDD" id="cd17776">
    <property type="entry name" value="CBS_pair_arch"/>
    <property type="match status" value="1"/>
</dbReference>
<dbReference type="InterPro" id="IPR046342">
    <property type="entry name" value="CBS_dom_sf"/>
</dbReference>
<dbReference type="PANTHER" id="PTHR43080:SF2">
    <property type="entry name" value="CBS DOMAIN-CONTAINING PROTEIN"/>
    <property type="match status" value="1"/>
</dbReference>
<evidence type="ECO:0000259" key="3">
    <source>
        <dbReference type="PROSITE" id="PS51371"/>
    </source>
</evidence>
<dbReference type="Pfam" id="PF00571">
    <property type="entry name" value="CBS"/>
    <property type="match status" value="2"/>
</dbReference>
<dbReference type="SMART" id="SM00116">
    <property type="entry name" value="CBS"/>
    <property type="match status" value="2"/>
</dbReference>
<dbReference type="EMBL" id="REFZ01000002">
    <property type="protein sequence ID" value="RQH02536.1"/>
    <property type="molecule type" value="Genomic_DNA"/>
</dbReference>
<dbReference type="OrthoDB" id="43333at2157"/>
<organism evidence="4 5">
    <name type="scientific">Natrarchaeobius chitinivorans</name>
    <dbReference type="NCBI Taxonomy" id="1679083"/>
    <lineage>
        <taxon>Archaea</taxon>
        <taxon>Methanobacteriati</taxon>
        <taxon>Methanobacteriota</taxon>
        <taxon>Stenosarchaea group</taxon>
        <taxon>Halobacteria</taxon>
        <taxon>Halobacteriales</taxon>
        <taxon>Natrialbaceae</taxon>
        <taxon>Natrarchaeobius</taxon>
    </lineage>
</organism>
<feature type="domain" description="CBS" evidence="3">
    <location>
        <begin position="74"/>
        <end position="130"/>
    </location>
</feature>
<gene>
    <name evidence="4" type="ORF">EA472_04350</name>
</gene>